<dbReference type="InterPro" id="IPR045175">
    <property type="entry name" value="M28_fam"/>
</dbReference>
<dbReference type="InterPro" id="IPR026444">
    <property type="entry name" value="Secre_tail"/>
</dbReference>
<keyword evidence="4" id="KW-0378">Hydrolase</keyword>
<keyword evidence="4" id="KW-0645">Protease</keyword>
<dbReference type="HOGENOM" id="CLU_705464_0_0_10"/>
<dbReference type="SUPFAM" id="SSF53187">
    <property type="entry name" value="Zn-dependent exopeptidases"/>
    <property type="match status" value="1"/>
</dbReference>
<evidence type="ECO:0000256" key="1">
    <source>
        <dbReference type="ARBA" id="ARBA00022729"/>
    </source>
</evidence>
<dbReference type="Pfam" id="PF04389">
    <property type="entry name" value="Peptidase_M28"/>
    <property type="match status" value="1"/>
</dbReference>
<name>G8XAC3_FLACA</name>
<dbReference type="GO" id="GO:0006508">
    <property type="term" value="P:proteolysis"/>
    <property type="evidence" value="ECO:0007669"/>
    <property type="project" value="InterPro"/>
</dbReference>
<keyword evidence="1" id="KW-0732">Signal</keyword>
<dbReference type="PANTHER" id="PTHR12147">
    <property type="entry name" value="METALLOPEPTIDASE M28 FAMILY MEMBER"/>
    <property type="match status" value="1"/>
</dbReference>
<dbReference type="Proteomes" id="UP000005638">
    <property type="component" value="Chromosome"/>
</dbReference>
<feature type="domain" description="Secretion system C-terminal sorting" evidence="3">
    <location>
        <begin position="323"/>
        <end position="390"/>
    </location>
</feature>
<dbReference type="Gene3D" id="3.40.630.10">
    <property type="entry name" value="Zn peptidases"/>
    <property type="match status" value="1"/>
</dbReference>
<dbReference type="STRING" id="1041826.FCOL_05780"/>
<dbReference type="InterPro" id="IPR007484">
    <property type="entry name" value="Peptidase_M28"/>
</dbReference>
<dbReference type="AlphaFoldDB" id="G8XAC3"/>
<evidence type="ECO:0000259" key="2">
    <source>
        <dbReference type="Pfam" id="PF04389"/>
    </source>
</evidence>
<sequence length="391" mass="44605">MKKLSLIFTFTFVHSFVGQTFVQRYAEIVNQVSQDNITNHLTEFENLGVKYRGTEALENTYQWLVNSYKTYGYTDEQITTDTYSYSGSMCKNLIITKTGTTYPNTYIIVCGHYDSINGKGTNDNGSGIVSILEMARLIRDINTEYSIKFINFSGEEDNLKGSEHYVNTFVNATSPKMDIRLVFNLDEVGGVTNLVNDKITCERDENNSPSTNNILSDTYTRELMKCVELYSPLKAVLSYAYASDYMPFQSNNEVITGFFETNETLHKHTITDLLVNMDPVYNYKVAQAALGGLLHFAKAETVLTLNKLEDSNRILFYLNMPENILQIHTEGVSLNNYKVELYDINGKKVIDKSFYQPQLIEKLEVASLLKGVYLVVFQSDNFKVKRKILVR</sequence>
<protein>
    <submittedName>
        <fullName evidence="4">Leucyl aminopeptidase</fullName>
    </submittedName>
</protein>
<dbReference type="PANTHER" id="PTHR12147:SF26">
    <property type="entry name" value="PEPTIDASE M28 DOMAIN-CONTAINING PROTEIN"/>
    <property type="match status" value="1"/>
</dbReference>
<reference evidence="4 5" key="1">
    <citation type="journal article" date="2012" name="J. Bacteriol.">
        <title>Genome Sequence of the Fish Pathogen Flavobacterium columnare ATCC 49512.</title>
        <authorList>
            <person name="Tekedar H.C."/>
            <person name="Karsi A."/>
            <person name="Gillaspy A.F."/>
            <person name="Dyer D.W."/>
            <person name="Benton N.R."/>
            <person name="Zaitshik J."/>
            <person name="Vamenta S."/>
            <person name="Banes M.M."/>
            <person name="Gulsoy N."/>
            <person name="Aboko-Cole M."/>
            <person name="Waldbieser G.C."/>
            <person name="Lawrence M.L."/>
        </authorList>
    </citation>
    <scope>NUCLEOTIDE SEQUENCE [LARGE SCALE GENOMIC DNA]</scope>
    <source>
        <strain evidence="5">ATCC 49512 / CIP 103533 / TG 44/87</strain>
    </source>
</reference>
<dbReference type="EMBL" id="CP003222">
    <property type="protein sequence ID" value="AEW85981.1"/>
    <property type="molecule type" value="Genomic_DNA"/>
</dbReference>
<dbReference type="GO" id="GO:0004177">
    <property type="term" value="F:aminopeptidase activity"/>
    <property type="evidence" value="ECO:0007669"/>
    <property type="project" value="UniProtKB-KW"/>
</dbReference>
<dbReference type="KEGG" id="fco:FCOL_05780"/>
<dbReference type="GO" id="GO:0008235">
    <property type="term" value="F:metalloexopeptidase activity"/>
    <property type="evidence" value="ECO:0007669"/>
    <property type="project" value="InterPro"/>
</dbReference>
<proteinExistence type="predicted"/>
<dbReference type="eggNOG" id="COG2234">
    <property type="taxonomic scope" value="Bacteria"/>
</dbReference>
<evidence type="ECO:0000313" key="5">
    <source>
        <dbReference type="Proteomes" id="UP000005638"/>
    </source>
</evidence>
<feature type="domain" description="Peptidase M28" evidence="2">
    <location>
        <begin position="92"/>
        <end position="286"/>
    </location>
</feature>
<dbReference type="Pfam" id="PF18962">
    <property type="entry name" value="Por_Secre_tail"/>
    <property type="match status" value="1"/>
</dbReference>
<evidence type="ECO:0000259" key="3">
    <source>
        <dbReference type="Pfam" id="PF18962"/>
    </source>
</evidence>
<evidence type="ECO:0000313" key="4">
    <source>
        <dbReference type="EMBL" id="AEW85981.1"/>
    </source>
</evidence>
<dbReference type="RefSeq" id="WP_014165259.1">
    <property type="nucleotide sequence ID" value="NC_016510.2"/>
</dbReference>
<organism evidence="4 5">
    <name type="scientific">Flavobacterium columnare (strain ATCC 49512 / CIP 103533 / TG 44/87)</name>
    <dbReference type="NCBI Taxonomy" id="1041826"/>
    <lineage>
        <taxon>Bacteria</taxon>
        <taxon>Pseudomonadati</taxon>
        <taxon>Bacteroidota</taxon>
        <taxon>Flavobacteriia</taxon>
        <taxon>Flavobacteriales</taxon>
        <taxon>Flavobacteriaceae</taxon>
        <taxon>Flavobacterium</taxon>
    </lineage>
</organism>
<keyword evidence="4" id="KW-0031">Aminopeptidase</keyword>
<keyword evidence="5" id="KW-1185">Reference proteome</keyword>
<accession>G8XAC3</accession>
<gene>
    <name evidence="4" type="ordered locus">FCOL_05780</name>
</gene>
<dbReference type="NCBIfam" id="TIGR04183">
    <property type="entry name" value="Por_Secre_tail"/>
    <property type="match status" value="1"/>
</dbReference>